<dbReference type="InterPro" id="IPR036890">
    <property type="entry name" value="HATPase_C_sf"/>
</dbReference>
<name>A0A1J5QNN5_9ZZZZ</name>
<dbReference type="Gene3D" id="3.30.565.10">
    <property type="entry name" value="Histidine kinase-like ATPase, C-terminal domain"/>
    <property type="match status" value="1"/>
</dbReference>
<accession>A0A1J5QNN5</accession>
<sequence length="517" mass="57144">MDALTTRIQLTSMQKAPSRVTEEVAVGKDVLELFASAMYAEPLSTFREYVQNAADSLDQARESGVQPNPRADVLITFDHAARTVRIRDFGAGVPNAQFVRRLTTIGASQKRGTGARGFRGIGRLSGLGYCQELVFRSRALGDRKVKEMRWDGHVLRERLRDASFNGSLGDLIREVAHVAELPGAEFPANFFEVELNKVLRVHNDVLLNEDAVRRYLSEVAPVPFDPKFRFGDEIQEFLSSRGIPEPIRIILSDRPEPVYHRARNQFPVSPKVLDEFTGVTYFEHQNSDDEPLSFGWLLDHAYAGSIARSLGLGGVRLRHRNVQVGDAHALASLYTELRFALWAVGDVHVAHPRVIPNGRRDEFEQTPVYGQVIDELRGLTGMITRTIRQRSDLRTQLKRAYCQLAYAEAWLERAAAAQMPVLATSMVERASSHVGDARKALAKLGPDAPGADIARSQVERIANLATQQSKGRPTASMNDSVYVAVAAILASSSKPDAVLHLAEQVVRAMGTAARTSS</sequence>
<dbReference type="EMBL" id="MLJW01001581">
    <property type="protein sequence ID" value="OIQ77581.1"/>
    <property type="molecule type" value="Genomic_DNA"/>
</dbReference>
<dbReference type="SUPFAM" id="SSF55874">
    <property type="entry name" value="ATPase domain of HSP90 chaperone/DNA topoisomerase II/histidine kinase"/>
    <property type="match status" value="1"/>
</dbReference>
<protein>
    <submittedName>
        <fullName evidence="1">Chaperone protein HtpG</fullName>
    </submittedName>
</protein>
<proteinExistence type="predicted"/>
<organism evidence="1">
    <name type="scientific">mine drainage metagenome</name>
    <dbReference type="NCBI Taxonomy" id="410659"/>
    <lineage>
        <taxon>unclassified sequences</taxon>
        <taxon>metagenomes</taxon>
        <taxon>ecological metagenomes</taxon>
    </lineage>
</organism>
<reference evidence="1" key="1">
    <citation type="submission" date="2016-10" db="EMBL/GenBank/DDBJ databases">
        <title>Sequence of Gallionella enrichment culture.</title>
        <authorList>
            <person name="Poehlein A."/>
            <person name="Muehling M."/>
            <person name="Daniel R."/>
        </authorList>
    </citation>
    <scope>NUCLEOTIDE SEQUENCE</scope>
</reference>
<gene>
    <name evidence="1" type="primary">htpG_12</name>
    <name evidence="1" type="ORF">GALL_407250</name>
</gene>
<comment type="caution">
    <text evidence="1">The sequence shown here is derived from an EMBL/GenBank/DDBJ whole genome shotgun (WGS) entry which is preliminary data.</text>
</comment>
<evidence type="ECO:0000313" key="1">
    <source>
        <dbReference type="EMBL" id="OIQ77581.1"/>
    </source>
</evidence>
<dbReference type="AlphaFoldDB" id="A0A1J5QNN5"/>